<dbReference type="PANTHER" id="PTHR35721">
    <property type="entry name" value="UREIDOGLYCOLATE HYDROLASE"/>
    <property type="match status" value="1"/>
</dbReference>
<reference evidence="5 6" key="1">
    <citation type="submission" date="2016-04" db="EMBL/GenBank/DDBJ databases">
        <title>Complete genome sequence of natural rubber-degrading, novel Gram-negative bacterium, Rhizobacter gummiphilus strain NS21.</title>
        <authorList>
            <person name="Tabata M."/>
            <person name="Kasai D."/>
            <person name="Fukuda M."/>
        </authorList>
    </citation>
    <scope>NUCLEOTIDE SEQUENCE [LARGE SCALE GENOMIC DNA]</scope>
    <source>
        <strain evidence="5 6">NS21</strain>
    </source>
</reference>
<sequence>MNLPVELKVQPLTAEAFAPFGSVMAALPDGVPFGPGDAPLDLSQGTPRFYVMQLETRGRTVSAITRHRRVTQALASVGGHPWLLAVAPPLHLDNPDAEPDWSDVRAFRIPGDVAVMLSRGTWHAGPLFDTPEAAFFNLELADTNVTDHHTSRLPVALRLVD</sequence>
<dbReference type="PANTHER" id="PTHR35721:SF1">
    <property type="entry name" value="UREIDOGLYCOLATE HYDROLASE"/>
    <property type="match status" value="1"/>
</dbReference>
<dbReference type="GO" id="GO:0004848">
    <property type="term" value="F:ureidoglycolate hydrolase activity"/>
    <property type="evidence" value="ECO:0007669"/>
    <property type="project" value="InterPro"/>
</dbReference>
<evidence type="ECO:0000313" key="5">
    <source>
        <dbReference type="EMBL" id="ARN18485.1"/>
    </source>
</evidence>
<name>A0A1W6L2H0_9BURK</name>
<dbReference type="SUPFAM" id="SSF51182">
    <property type="entry name" value="RmlC-like cupins"/>
    <property type="match status" value="1"/>
</dbReference>
<dbReference type="Gene3D" id="2.60.120.480">
    <property type="entry name" value="Ureidoglycolate hydrolase"/>
    <property type="match status" value="1"/>
</dbReference>
<dbReference type="Pfam" id="PF04115">
    <property type="entry name" value="Ureidogly_lyase"/>
    <property type="match status" value="1"/>
</dbReference>
<accession>A0A1W6L2H0</accession>
<dbReference type="STRING" id="946333.A4W93_00320"/>
<dbReference type="GO" id="GO:0050385">
    <property type="term" value="F:ureidoglycolate lyase activity"/>
    <property type="evidence" value="ECO:0007669"/>
    <property type="project" value="UniProtKB-EC"/>
</dbReference>
<keyword evidence="2" id="KW-0659">Purine metabolism</keyword>
<dbReference type="EMBL" id="CP015118">
    <property type="protein sequence ID" value="ARN18485.1"/>
    <property type="molecule type" value="Genomic_DNA"/>
</dbReference>
<comment type="subunit">
    <text evidence="1">Homodimer.</text>
</comment>
<comment type="catalytic activity">
    <reaction evidence="4">
        <text>(S)-ureidoglycolate = urea + glyoxylate</text>
        <dbReference type="Rhea" id="RHEA:11304"/>
        <dbReference type="ChEBI" id="CHEBI:16199"/>
        <dbReference type="ChEBI" id="CHEBI:36655"/>
        <dbReference type="ChEBI" id="CHEBI:57296"/>
        <dbReference type="EC" id="4.3.2.3"/>
    </reaction>
</comment>
<dbReference type="InterPro" id="IPR024060">
    <property type="entry name" value="Ureidoglycolate_lyase_dom_sf"/>
</dbReference>
<organism evidence="5 6">
    <name type="scientific">Piscinibacter gummiphilus</name>
    <dbReference type="NCBI Taxonomy" id="946333"/>
    <lineage>
        <taxon>Bacteria</taxon>
        <taxon>Pseudomonadati</taxon>
        <taxon>Pseudomonadota</taxon>
        <taxon>Betaproteobacteria</taxon>
        <taxon>Burkholderiales</taxon>
        <taxon>Sphaerotilaceae</taxon>
        <taxon>Piscinibacter</taxon>
    </lineage>
</organism>
<gene>
    <name evidence="5" type="ORF">A4W93_00320</name>
</gene>
<dbReference type="KEGG" id="rgu:A4W93_00320"/>
<proteinExistence type="predicted"/>
<dbReference type="InterPro" id="IPR011051">
    <property type="entry name" value="RmlC_Cupin_sf"/>
</dbReference>
<evidence type="ECO:0000256" key="3">
    <source>
        <dbReference type="ARBA" id="ARBA00023239"/>
    </source>
</evidence>
<dbReference type="Proteomes" id="UP000193427">
    <property type="component" value="Chromosome"/>
</dbReference>
<dbReference type="InterPro" id="IPR007247">
    <property type="entry name" value="Ureidogly_lyase"/>
</dbReference>
<evidence type="ECO:0000256" key="2">
    <source>
        <dbReference type="ARBA" id="ARBA00022631"/>
    </source>
</evidence>
<dbReference type="GO" id="GO:0000256">
    <property type="term" value="P:allantoin catabolic process"/>
    <property type="evidence" value="ECO:0007669"/>
    <property type="project" value="InterPro"/>
</dbReference>
<evidence type="ECO:0000256" key="4">
    <source>
        <dbReference type="ARBA" id="ARBA00047684"/>
    </source>
</evidence>
<dbReference type="RefSeq" id="WP_218919179.1">
    <property type="nucleotide sequence ID" value="NZ_BSPR01000010.1"/>
</dbReference>
<dbReference type="GO" id="GO:0006144">
    <property type="term" value="P:purine nucleobase metabolic process"/>
    <property type="evidence" value="ECO:0007669"/>
    <property type="project" value="UniProtKB-KW"/>
</dbReference>
<keyword evidence="6" id="KW-1185">Reference proteome</keyword>
<evidence type="ECO:0000256" key="1">
    <source>
        <dbReference type="ARBA" id="ARBA00011738"/>
    </source>
</evidence>
<protein>
    <submittedName>
        <fullName evidence="5">Uncharacterized protein</fullName>
    </submittedName>
</protein>
<keyword evidence="3" id="KW-0456">Lyase</keyword>
<dbReference type="AlphaFoldDB" id="A0A1W6L2H0"/>
<evidence type="ECO:0000313" key="6">
    <source>
        <dbReference type="Proteomes" id="UP000193427"/>
    </source>
</evidence>